<reference evidence="2 3" key="1">
    <citation type="journal article" date="2024" name="J. Plant Pathol.">
        <title>Sequence and assembly of the genome of Seiridium unicorne, isolate CBS 538.82, causal agent of cypress canker disease.</title>
        <authorList>
            <person name="Scali E."/>
            <person name="Rocca G.D."/>
            <person name="Danti R."/>
            <person name="Garbelotto M."/>
            <person name="Barberini S."/>
            <person name="Baroncelli R."/>
            <person name="Emiliani G."/>
        </authorList>
    </citation>
    <scope>NUCLEOTIDE SEQUENCE [LARGE SCALE GENOMIC DNA]</scope>
    <source>
        <strain evidence="2 3">BM-138-508</strain>
    </source>
</reference>
<comment type="caution">
    <text evidence="2">The sequence shown here is derived from an EMBL/GenBank/DDBJ whole genome shotgun (WGS) entry which is preliminary data.</text>
</comment>
<proteinExistence type="inferred from homology"/>
<evidence type="ECO:0000256" key="1">
    <source>
        <dbReference type="ARBA" id="ARBA00034127"/>
    </source>
</evidence>
<keyword evidence="3" id="KW-1185">Reference proteome</keyword>
<organism evidence="2 3">
    <name type="scientific">Seiridium unicorne</name>
    <dbReference type="NCBI Taxonomy" id="138068"/>
    <lineage>
        <taxon>Eukaryota</taxon>
        <taxon>Fungi</taxon>
        <taxon>Dikarya</taxon>
        <taxon>Ascomycota</taxon>
        <taxon>Pezizomycotina</taxon>
        <taxon>Sordariomycetes</taxon>
        <taxon>Xylariomycetidae</taxon>
        <taxon>Amphisphaeriales</taxon>
        <taxon>Sporocadaceae</taxon>
        <taxon>Seiridium</taxon>
    </lineage>
</organism>
<sequence>MGTSLEKTRKRIAKKKGPIEAIHQYSRDAKRLGRAQARDEKLGKVAAARKKSDQPWIERAAYFQEAVKQNEGKPLQLDVVQELIKGFVHQYDEELSDLKKARRPGRPASTKEDLLKVKISTLEKEHQIGFLVPELTTEEGAQRLEKWEGSWSFLTGLKWVRITDDGKVQQSSFPPRGS</sequence>
<dbReference type="EMBL" id="JARVKF010000440">
    <property type="protein sequence ID" value="KAK9413451.1"/>
    <property type="molecule type" value="Genomic_DNA"/>
</dbReference>
<dbReference type="Proteomes" id="UP001408356">
    <property type="component" value="Unassembled WGS sequence"/>
</dbReference>
<dbReference type="PANTHER" id="PTHR13349">
    <property type="entry name" value="TRANSLATION MACHINERY-ASSOCIATED PROTEIN 16"/>
    <property type="match status" value="1"/>
</dbReference>
<evidence type="ECO:0000313" key="2">
    <source>
        <dbReference type="EMBL" id="KAK9413451.1"/>
    </source>
</evidence>
<dbReference type="Pfam" id="PF11176">
    <property type="entry name" value="Tma16"/>
    <property type="match status" value="1"/>
</dbReference>
<name>A0ABR2UG39_9PEZI</name>
<dbReference type="InterPro" id="IPR038356">
    <property type="entry name" value="Tma16_sf"/>
</dbReference>
<accession>A0ABR2UG39</accession>
<gene>
    <name evidence="2" type="ORF">SUNI508_02650</name>
</gene>
<evidence type="ECO:0000313" key="3">
    <source>
        <dbReference type="Proteomes" id="UP001408356"/>
    </source>
</evidence>
<comment type="similarity">
    <text evidence="1">Belongs to the TMA16 family.</text>
</comment>
<dbReference type="InterPro" id="IPR021346">
    <property type="entry name" value="Tma16"/>
</dbReference>
<dbReference type="PANTHER" id="PTHR13349:SF2">
    <property type="entry name" value="TRANSLATION MACHINERY-ASSOCIATED PROTEIN 16"/>
    <property type="match status" value="1"/>
</dbReference>
<protein>
    <submittedName>
        <fullName evidence="2">Translation machinery-associated protein 16</fullName>
    </submittedName>
</protein>
<dbReference type="Gene3D" id="1.20.1440.170">
    <property type="entry name" value="Translation machinery-associated protein 16-like"/>
    <property type="match status" value="1"/>
</dbReference>